<evidence type="ECO:0000313" key="9">
    <source>
        <dbReference type="EMBL" id="KAF9409289.1"/>
    </source>
</evidence>
<keyword evidence="6" id="KW-0175">Coiled coil</keyword>
<dbReference type="EMBL" id="JACKWZ010000326">
    <property type="protein sequence ID" value="KAF9409289.1"/>
    <property type="molecule type" value="Genomic_DNA"/>
</dbReference>
<feature type="coiled-coil region" evidence="6">
    <location>
        <begin position="39"/>
        <end position="73"/>
    </location>
</feature>
<organism evidence="9 10">
    <name type="scientific">Spodoptera exigua</name>
    <name type="common">Beet armyworm</name>
    <name type="synonym">Noctua fulgens</name>
    <dbReference type="NCBI Taxonomy" id="7107"/>
    <lineage>
        <taxon>Eukaryota</taxon>
        <taxon>Metazoa</taxon>
        <taxon>Ecdysozoa</taxon>
        <taxon>Arthropoda</taxon>
        <taxon>Hexapoda</taxon>
        <taxon>Insecta</taxon>
        <taxon>Pterygota</taxon>
        <taxon>Neoptera</taxon>
        <taxon>Endopterygota</taxon>
        <taxon>Lepidoptera</taxon>
        <taxon>Glossata</taxon>
        <taxon>Ditrysia</taxon>
        <taxon>Noctuoidea</taxon>
        <taxon>Noctuidae</taxon>
        <taxon>Amphipyrinae</taxon>
        <taxon>Spodoptera</taxon>
    </lineage>
</organism>
<dbReference type="PANTHER" id="PTHR23098">
    <property type="entry name" value="AGAP001331-PA-RELATED"/>
    <property type="match status" value="1"/>
</dbReference>
<proteinExistence type="predicted"/>
<sequence>MKCEILVIKKAIYFSIDFITIKMTHTKQLKITKLFRKGASKLPEDCEELQEEIQRLEQQLKNKQDELFQLQRNSYRRKASPPKKKAEPFVRPQKIVLSNAVDRLKMDLELMSVLSGIEVQSYVLQDHCCIVYHMQHDTQHQVKHGLRIELKNGVNEVSKSSLPLGFNLEAVMQDFDNIMLPECLGAIRKALVAYYNRLDQFTALKKMLNIEGELFKILDGSHMKISFVAQNDMYEEAEPFDVMLMLDYRVYDIRPRQFSFREIDLPEGAAEVLRQQCAPFKRKPLHKAFKETFIDGVGPYKLVEQREILVSLVQKYHAVLENKQSDASTWKMKEAAWESIQNEFNARSGGIFRSTKTLKVKYEGLKRTVRKKSAACRSELYRTGGGKNTAPPLDNVEEQIKAMITLSADGLESIFDSDFGGRPVEMPKRRQKRFRPNRRDYNNDDTFLPEECSDHTDEGDVE</sequence>
<protein>
    <recommendedName>
        <fullName evidence="2">Regulatory protein zeste</fullName>
    </recommendedName>
</protein>
<dbReference type="PANTHER" id="PTHR23098:SF16">
    <property type="entry name" value="REGULATORY PROTEIN ZESTE"/>
    <property type="match status" value="1"/>
</dbReference>
<evidence type="ECO:0000313" key="10">
    <source>
        <dbReference type="Proteomes" id="UP000648187"/>
    </source>
</evidence>
<evidence type="ECO:0000256" key="5">
    <source>
        <dbReference type="ARBA" id="ARBA00025466"/>
    </source>
</evidence>
<name>A0A835G9M7_SPOEX</name>
<feature type="region of interest" description="Disordered" evidence="7">
    <location>
        <begin position="418"/>
        <end position="462"/>
    </location>
</feature>
<evidence type="ECO:0000256" key="6">
    <source>
        <dbReference type="SAM" id="Coils"/>
    </source>
</evidence>
<evidence type="ECO:0000256" key="7">
    <source>
        <dbReference type="SAM" id="MobiDB-lite"/>
    </source>
</evidence>
<evidence type="ECO:0000256" key="2">
    <source>
        <dbReference type="ARBA" id="ARBA00016807"/>
    </source>
</evidence>
<dbReference type="GO" id="GO:0005634">
    <property type="term" value="C:nucleus"/>
    <property type="evidence" value="ECO:0007669"/>
    <property type="project" value="TreeGrafter"/>
</dbReference>
<reference evidence="9" key="1">
    <citation type="submission" date="2020-08" db="EMBL/GenBank/DDBJ databases">
        <title>Spodoptera exigua strain:BAW_Kor-Di-RS1 Genome sequencing and assembly.</title>
        <authorList>
            <person name="Kim J."/>
            <person name="Nam H.Y."/>
            <person name="Kwon M."/>
            <person name="Choi J.H."/>
            <person name="Cho S.R."/>
            <person name="Kim G.-H."/>
        </authorList>
    </citation>
    <scope>NUCLEOTIDE SEQUENCE</scope>
    <source>
        <strain evidence="9">BAW_Kor-Di-RS1</strain>
        <tissue evidence="9">Whole-body</tissue>
    </source>
</reference>
<comment type="function">
    <text evidence="5">Involved in transvection phenomena (= synapsis-dependent gene expression), where the synaptic pairing of chromosomes carrying genes with which zeste interacts influences the expression of these genes. Zeste binds to DNA and stimulates transcription from a nearby promoter.</text>
</comment>
<keyword evidence="4" id="KW-0804">Transcription</keyword>
<keyword evidence="3" id="KW-0805">Transcription regulation</keyword>
<evidence type="ECO:0000256" key="1">
    <source>
        <dbReference type="ARBA" id="ARBA00011764"/>
    </source>
</evidence>
<evidence type="ECO:0000256" key="3">
    <source>
        <dbReference type="ARBA" id="ARBA00023015"/>
    </source>
</evidence>
<evidence type="ECO:0000259" key="8">
    <source>
        <dbReference type="Pfam" id="PF13873"/>
    </source>
</evidence>
<accession>A0A835G9M7</accession>
<comment type="caution">
    <text evidence="9">The sequence shown here is derived from an EMBL/GenBank/DDBJ whole genome shotgun (WGS) entry which is preliminary data.</text>
</comment>
<comment type="subunit">
    <text evidence="1">Self-associates forming complexes of several hundred monomers.</text>
</comment>
<dbReference type="Proteomes" id="UP000648187">
    <property type="component" value="Unassembled WGS sequence"/>
</dbReference>
<evidence type="ECO:0000256" key="4">
    <source>
        <dbReference type="ARBA" id="ARBA00023163"/>
    </source>
</evidence>
<feature type="domain" description="Myb/SANT-like DNA-binding" evidence="8">
    <location>
        <begin position="304"/>
        <end position="374"/>
    </location>
</feature>
<dbReference type="InterPro" id="IPR028002">
    <property type="entry name" value="Myb_DNA-bind_5"/>
</dbReference>
<keyword evidence="10" id="KW-1185">Reference proteome</keyword>
<dbReference type="Pfam" id="PF13873">
    <property type="entry name" value="Myb_DNA-bind_5"/>
    <property type="match status" value="1"/>
</dbReference>
<dbReference type="AlphaFoldDB" id="A0A835G9M7"/>
<gene>
    <name evidence="9" type="ORF">HW555_011324</name>
</gene>
<feature type="compositionally biased region" description="Basic and acidic residues" evidence="7">
    <location>
        <begin position="452"/>
        <end position="462"/>
    </location>
</feature>